<keyword evidence="6" id="KW-0175">Coiled coil</keyword>
<gene>
    <name evidence="9" type="ORF">STRCR_1564</name>
</gene>
<dbReference type="Pfam" id="PF02687">
    <property type="entry name" value="FtsX"/>
    <property type="match status" value="2"/>
</dbReference>
<feature type="transmembrane region" description="Helical" evidence="7">
    <location>
        <begin position="346"/>
        <end position="367"/>
    </location>
</feature>
<evidence type="ECO:0000256" key="3">
    <source>
        <dbReference type="ARBA" id="ARBA00022692"/>
    </source>
</evidence>
<keyword evidence="5 7" id="KW-0472">Membrane</keyword>
<feature type="transmembrane region" description="Helical" evidence="7">
    <location>
        <begin position="391"/>
        <end position="416"/>
    </location>
</feature>
<evidence type="ECO:0000256" key="5">
    <source>
        <dbReference type="ARBA" id="ARBA00023136"/>
    </source>
</evidence>
<feature type="transmembrane region" description="Helical" evidence="7">
    <location>
        <begin position="512"/>
        <end position="532"/>
    </location>
</feature>
<feature type="transmembrane region" description="Helical" evidence="7">
    <location>
        <begin position="835"/>
        <end position="856"/>
    </location>
</feature>
<dbReference type="PANTHER" id="PTHR30287">
    <property type="entry name" value="MEMBRANE COMPONENT OF PREDICTED ABC SUPERFAMILY METABOLITE UPTAKE TRANSPORTER"/>
    <property type="match status" value="1"/>
</dbReference>
<evidence type="ECO:0000256" key="2">
    <source>
        <dbReference type="ARBA" id="ARBA00022475"/>
    </source>
</evidence>
<evidence type="ECO:0000256" key="4">
    <source>
        <dbReference type="ARBA" id="ARBA00022989"/>
    </source>
</evidence>
<feature type="domain" description="ABC3 transporter permease C-terminal" evidence="8">
    <location>
        <begin position="747"/>
        <end position="860"/>
    </location>
</feature>
<evidence type="ECO:0000256" key="6">
    <source>
        <dbReference type="SAM" id="Coils"/>
    </source>
</evidence>
<protein>
    <submittedName>
        <fullName evidence="9">ABC transporter, permease family protein</fullName>
    </submittedName>
</protein>
<dbReference type="EMBL" id="AEUV02000002">
    <property type="protein sequence ID" value="EHI75543.1"/>
    <property type="molecule type" value="Genomic_DNA"/>
</dbReference>
<comment type="subcellular location">
    <subcellularLocation>
        <location evidence="1">Cell membrane</location>
        <topology evidence="1">Multi-pass membrane protein</topology>
    </subcellularLocation>
</comment>
<dbReference type="GO" id="GO:0005886">
    <property type="term" value="C:plasma membrane"/>
    <property type="evidence" value="ECO:0007669"/>
    <property type="project" value="UniProtKB-SubCell"/>
</dbReference>
<name>G5JPB2_STRCG</name>
<proteinExistence type="predicted"/>
<sequence>MSKKIYWKDMRKAITGSKGRFISIVLLLMLGSFALVGLKSTTPDMQTTASDYLSKYHTMDLSIMADYGLSKNDQKELSAIKEAKVEYGYLDDVTIRHRSDAVRIFSYDNTVNDISRYELESGKFPKKAKEIALSKAYRKDYKIGDHITFKRGNKTSLKYDTYTITGFVNSTEILSKTSLGSSTAGDGSLSGYAVTLPEAFDSDVYSIARIRYDDLAGLNPFKNTYKKRLADHQKDLNDLLKDNGAKRLADLKADAQEKINKKQVQVDKVKEQLAQAGTQAQLPPQQAAEVSKQISQAQAKIAAAQKEKNRLTEPTYTSYTRATLPGGDGYTSFSATTDSISIVADLFPIVLYLVAAMVTFTTMTRFVDEERQNSGLFKALGYSNRDIIRKFVVYGATAGIVGTILGVIAGTYYLPVNIGNIAMSDLTLNKMKLSPHASYILLAFGLAILSSILPAFWVAYRELRDKPAQLLLPKPPAAGSKIFLERLTFLWNRLSFTHKVTARNIFRYKQRMLMTIFGVAGSVALLFAGLGIQSSISGVADKQFGQIFSYDMIAVRNKQASSQEKAAVKKAIASKDFGKNLDIYYEKSEQSIKNVTEERTVTSLVTSGKDFSGMINLSSSKGQRFKLSDDGVILSEKLAQLYQVKVGDHFDYIDKDGHKVSLKVSGIAQIYTGHFIFMTQNYYQKAFKTDLSTNAYLLQTKDHSDSKIKNLSTDLLDLKGVEAASQNIAMVNSLEKIVDSLNSVMLILIIVSILLALVILYNLTTINVAERIRELSTIKVLGFHSKEVTMYIYRETITLSLIGILVGLASGFGLHRLLITQMGGDDFNFSYSLTWSVYLIPVLAIIIILSALGWLVNHRLKAVDMLEALKSVD</sequence>
<evidence type="ECO:0000256" key="7">
    <source>
        <dbReference type="SAM" id="Phobius"/>
    </source>
</evidence>
<dbReference type="STRING" id="873449.STRCR_1564"/>
<evidence type="ECO:0000256" key="1">
    <source>
        <dbReference type="ARBA" id="ARBA00004651"/>
    </source>
</evidence>
<keyword evidence="3 7" id="KW-0812">Transmembrane</keyword>
<accession>G5JPB2</accession>
<feature type="transmembrane region" description="Helical" evidence="7">
    <location>
        <begin position="21"/>
        <end position="38"/>
    </location>
</feature>
<dbReference type="Proteomes" id="UP000004322">
    <property type="component" value="Unassembled WGS sequence"/>
</dbReference>
<keyword evidence="2" id="KW-1003">Cell membrane</keyword>
<dbReference type="eggNOG" id="COG0577">
    <property type="taxonomic scope" value="Bacteria"/>
</dbReference>
<organism evidence="9 10">
    <name type="scientific">Streptococcus criceti HS-6</name>
    <dbReference type="NCBI Taxonomy" id="873449"/>
    <lineage>
        <taxon>Bacteria</taxon>
        <taxon>Bacillati</taxon>
        <taxon>Bacillota</taxon>
        <taxon>Bacilli</taxon>
        <taxon>Lactobacillales</taxon>
        <taxon>Streptococcaceae</taxon>
        <taxon>Streptococcus</taxon>
    </lineage>
</organism>
<feature type="transmembrane region" description="Helical" evidence="7">
    <location>
        <begin position="796"/>
        <end position="815"/>
    </location>
</feature>
<evidence type="ECO:0000313" key="9">
    <source>
        <dbReference type="EMBL" id="EHI75543.1"/>
    </source>
</evidence>
<evidence type="ECO:0000313" key="10">
    <source>
        <dbReference type="Proteomes" id="UP000004322"/>
    </source>
</evidence>
<keyword evidence="10" id="KW-1185">Reference proteome</keyword>
<keyword evidence="4 7" id="KW-1133">Transmembrane helix</keyword>
<feature type="domain" description="ABC3 transporter permease C-terminal" evidence="8">
    <location>
        <begin position="347"/>
        <end position="461"/>
    </location>
</feature>
<dbReference type="AlphaFoldDB" id="G5JPB2"/>
<dbReference type="RefSeq" id="WP_004230070.1">
    <property type="nucleotide sequence ID" value="NZ_AEUV02000002.1"/>
</dbReference>
<dbReference type="PANTHER" id="PTHR30287:SF1">
    <property type="entry name" value="INNER MEMBRANE PROTEIN"/>
    <property type="match status" value="1"/>
</dbReference>
<dbReference type="OrthoDB" id="5137249at2"/>
<feature type="transmembrane region" description="Helical" evidence="7">
    <location>
        <begin position="744"/>
        <end position="763"/>
    </location>
</feature>
<comment type="caution">
    <text evidence="9">The sequence shown here is derived from an EMBL/GenBank/DDBJ whole genome shotgun (WGS) entry which is preliminary data.</text>
</comment>
<evidence type="ECO:0000259" key="8">
    <source>
        <dbReference type="Pfam" id="PF02687"/>
    </source>
</evidence>
<dbReference type="InterPro" id="IPR038766">
    <property type="entry name" value="Membrane_comp_ABC_pdt"/>
</dbReference>
<dbReference type="InterPro" id="IPR003838">
    <property type="entry name" value="ABC3_permease_C"/>
</dbReference>
<reference evidence="9" key="1">
    <citation type="submission" date="2011-07" db="EMBL/GenBank/DDBJ databases">
        <authorList>
            <person name="Stanhope M.J."/>
            <person name="Durkin A.S."/>
            <person name="Hostetler J."/>
            <person name="Kim M."/>
            <person name="Radune D."/>
            <person name="Singh I."/>
            <person name="Town C.D."/>
        </authorList>
    </citation>
    <scope>NUCLEOTIDE SEQUENCE [LARGE SCALE GENOMIC DNA]</scope>
    <source>
        <strain evidence="9">HS-6</strain>
    </source>
</reference>
<feature type="coiled-coil region" evidence="6">
    <location>
        <begin position="222"/>
        <end position="307"/>
    </location>
</feature>
<feature type="transmembrane region" description="Helical" evidence="7">
    <location>
        <begin position="436"/>
        <end position="460"/>
    </location>
</feature>